<name>A0A919E987_9PROT</name>
<evidence type="ECO:0000256" key="6">
    <source>
        <dbReference type="ARBA" id="ARBA00023136"/>
    </source>
</evidence>
<protein>
    <submittedName>
        <fullName evidence="10">Uncharacterized protein</fullName>
    </submittedName>
</protein>
<dbReference type="PANTHER" id="PTHR38766">
    <property type="entry name" value="FLAGELLAR PROTEIN FLIO"/>
    <property type="match status" value="1"/>
</dbReference>
<evidence type="ECO:0000256" key="5">
    <source>
        <dbReference type="ARBA" id="ARBA00022989"/>
    </source>
</evidence>
<keyword evidence="3" id="KW-1003">Cell membrane</keyword>
<comment type="subcellular location">
    <subcellularLocation>
        <location evidence="1">Bacterial flagellum basal body</location>
    </subcellularLocation>
    <subcellularLocation>
        <location evidence="2">Cell membrane</location>
    </subcellularLocation>
</comment>
<keyword evidence="4 9" id="KW-0812">Transmembrane</keyword>
<dbReference type="AlphaFoldDB" id="A0A919E987"/>
<keyword evidence="11" id="KW-1185">Reference proteome</keyword>
<evidence type="ECO:0000256" key="2">
    <source>
        <dbReference type="ARBA" id="ARBA00004236"/>
    </source>
</evidence>
<dbReference type="Pfam" id="PF04347">
    <property type="entry name" value="FliO"/>
    <property type="match status" value="1"/>
</dbReference>
<dbReference type="GO" id="GO:0044781">
    <property type="term" value="P:bacterial-type flagellum organization"/>
    <property type="evidence" value="ECO:0007669"/>
    <property type="project" value="InterPro"/>
</dbReference>
<evidence type="ECO:0000313" key="11">
    <source>
        <dbReference type="Proteomes" id="UP000630923"/>
    </source>
</evidence>
<dbReference type="Proteomes" id="UP000630923">
    <property type="component" value="Unassembled WGS sequence"/>
</dbReference>
<comment type="similarity">
    <text evidence="8">Belongs to the FliO/MopB family.</text>
</comment>
<evidence type="ECO:0000256" key="1">
    <source>
        <dbReference type="ARBA" id="ARBA00004117"/>
    </source>
</evidence>
<keyword evidence="7" id="KW-0975">Bacterial flagellum</keyword>
<dbReference type="PANTHER" id="PTHR38766:SF1">
    <property type="entry name" value="FLAGELLAR PROTEIN FLIO"/>
    <property type="match status" value="1"/>
</dbReference>
<reference evidence="10" key="1">
    <citation type="journal article" date="2014" name="Int. J. Syst. Evol. Microbiol.">
        <title>Complete genome sequence of Corynebacterium casei LMG S-19264T (=DSM 44701T), isolated from a smear-ripened cheese.</title>
        <authorList>
            <consortium name="US DOE Joint Genome Institute (JGI-PGF)"/>
            <person name="Walter F."/>
            <person name="Albersmeier A."/>
            <person name="Kalinowski J."/>
            <person name="Ruckert C."/>
        </authorList>
    </citation>
    <scope>NUCLEOTIDE SEQUENCE</scope>
    <source>
        <strain evidence="10">KCTC 42590</strain>
    </source>
</reference>
<reference evidence="10" key="2">
    <citation type="submission" date="2020-09" db="EMBL/GenBank/DDBJ databases">
        <authorList>
            <person name="Sun Q."/>
            <person name="Kim S."/>
        </authorList>
    </citation>
    <scope>NUCLEOTIDE SEQUENCE</scope>
    <source>
        <strain evidence="10">KCTC 42590</strain>
    </source>
</reference>
<evidence type="ECO:0000313" key="10">
    <source>
        <dbReference type="EMBL" id="GHF27037.1"/>
    </source>
</evidence>
<feature type="transmembrane region" description="Helical" evidence="9">
    <location>
        <begin position="6"/>
        <end position="26"/>
    </location>
</feature>
<comment type="caution">
    <text evidence="10">The sequence shown here is derived from an EMBL/GenBank/DDBJ whole genome shotgun (WGS) entry which is preliminary data.</text>
</comment>
<sequence length="106" mass="11832">MLIEFLGALTALIFVLGLIFIITWAVKKFGLLPGSYQIKKEHREIEILDSKMIDARSRVLVVRWRDKDYLVGNSPSGLSLLDSVDAPSMTVHDLSESEQKGSPSND</sequence>
<evidence type="ECO:0000256" key="7">
    <source>
        <dbReference type="ARBA" id="ARBA00023143"/>
    </source>
</evidence>
<keyword evidence="6 9" id="KW-0472">Membrane</keyword>
<dbReference type="GO" id="GO:0005886">
    <property type="term" value="C:plasma membrane"/>
    <property type="evidence" value="ECO:0007669"/>
    <property type="project" value="UniProtKB-SubCell"/>
</dbReference>
<evidence type="ECO:0000256" key="9">
    <source>
        <dbReference type="SAM" id="Phobius"/>
    </source>
</evidence>
<keyword evidence="5 9" id="KW-1133">Transmembrane helix</keyword>
<organism evidence="10 11">
    <name type="scientific">Kordiimonas sediminis</name>
    <dbReference type="NCBI Taxonomy" id="1735581"/>
    <lineage>
        <taxon>Bacteria</taxon>
        <taxon>Pseudomonadati</taxon>
        <taxon>Pseudomonadota</taxon>
        <taxon>Alphaproteobacteria</taxon>
        <taxon>Kordiimonadales</taxon>
        <taxon>Kordiimonadaceae</taxon>
        <taxon>Kordiimonas</taxon>
    </lineage>
</organism>
<evidence type="ECO:0000256" key="4">
    <source>
        <dbReference type="ARBA" id="ARBA00022692"/>
    </source>
</evidence>
<dbReference type="InterPro" id="IPR052205">
    <property type="entry name" value="FliO/MopB"/>
</dbReference>
<dbReference type="RefSeq" id="WP_191253025.1">
    <property type="nucleotide sequence ID" value="NZ_BNCI01000002.1"/>
</dbReference>
<dbReference type="GO" id="GO:0009425">
    <property type="term" value="C:bacterial-type flagellum basal body"/>
    <property type="evidence" value="ECO:0007669"/>
    <property type="project" value="UniProtKB-SubCell"/>
</dbReference>
<proteinExistence type="inferred from homology"/>
<evidence type="ECO:0000256" key="8">
    <source>
        <dbReference type="ARBA" id="ARBA00037937"/>
    </source>
</evidence>
<accession>A0A919E987</accession>
<dbReference type="InterPro" id="IPR022781">
    <property type="entry name" value="Flagellar_biosynth_FliO"/>
</dbReference>
<evidence type="ECO:0000256" key="3">
    <source>
        <dbReference type="ARBA" id="ARBA00022475"/>
    </source>
</evidence>
<gene>
    <name evidence="10" type="ORF">GCM10017044_22600</name>
</gene>
<dbReference type="EMBL" id="BNCI01000002">
    <property type="protein sequence ID" value="GHF27037.1"/>
    <property type="molecule type" value="Genomic_DNA"/>
</dbReference>